<dbReference type="Proteomes" id="UP000306585">
    <property type="component" value="Unassembled WGS sequence"/>
</dbReference>
<organism evidence="1 2">
    <name type="scientific">Mariprofundus erugo</name>
    <dbReference type="NCBI Taxonomy" id="2528639"/>
    <lineage>
        <taxon>Bacteria</taxon>
        <taxon>Pseudomonadati</taxon>
        <taxon>Pseudomonadota</taxon>
        <taxon>Candidatius Mariprofundia</taxon>
        <taxon>Mariprofundales</taxon>
        <taxon>Mariprofundaceae</taxon>
        <taxon>Mariprofundus</taxon>
    </lineage>
</organism>
<comment type="caution">
    <text evidence="1">The sequence shown here is derived from an EMBL/GenBank/DDBJ whole genome shotgun (WGS) entry which is preliminary data.</text>
</comment>
<dbReference type="EMBL" id="VBRY01000005">
    <property type="protein sequence ID" value="TLS67531.1"/>
    <property type="molecule type" value="Genomic_DNA"/>
</dbReference>
<gene>
    <name evidence="1" type="ORF">FEF65_06330</name>
</gene>
<dbReference type="AlphaFoldDB" id="A0A5R9GMA8"/>
<keyword evidence="2" id="KW-1185">Reference proteome</keyword>
<name>A0A5R9GMA8_9PROT</name>
<evidence type="ECO:0000313" key="2">
    <source>
        <dbReference type="Proteomes" id="UP000306585"/>
    </source>
</evidence>
<evidence type="ECO:0000313" key="1">
    <source>
        <dbReference type="EMBL" id="TLS67531.1"/>
    </source>
</evidence>
<sequence>MATTPVLWLYYRHGKGGLNRVNTSIKLDKRLHGILEDTRSQHGLRSLLLADHHGLPVCHAGTISHAGISAIAPELIRVGNHAARLGEYESITCIALILEDSHLMVLRDIVINKTPYVLVLDTASVPRGVKQVLNQLRDRIADAMNSYS</sequence>
<evidence type="ECO:0008006" key="3">
    <source>
        <dbReference type="Google" id="ProtNLM"/>
    </source>
</evidence>
<proteinExistence type="predicted"/>
<accession>A0A5R9GMA8</accession>
<dbReference type="OrthoDB" id="5298086at2"/>
<protein>
    <recommendedName>
        <fullName evidence="3">Roadblock/LC7 domain-containing protein</fullName>
    </recommendedName>
</protein>
<reference evidence="1 2" key="1">
    <citation type="journal article" date="2019" name="Appl. Environ. Microbiol.">
        <title>Environmental Evidence and Genomic Insight of Iron-oxidizing Bacteria Preference Towards More Corrosion Resistant Stainless Steel at Higher Salinities.</title>
        <authorList>
            <person name="Garrison C.E."/>
            <person name="Price K.A."/>
            <person name="Field E.K."/>
        </authorList>
    </citation>
    <scope>NUCLEOTIDE SEQUENCE [LARGE SCALE GENOMIC DNA]</scope>
    <source>
        <strain evidence="1 2">P3</strain>
    </source>
</reference>